<evidence type="ECO:0000259" key="12">
    <source>
        <dbReference type="PROSITE" id="PS50109"/>
    </source>
</evidence>
<comment type="caution">
    <text evidence="14">The sequence shown here is derived from an EMBL/GenBank/DDBJ whole genome shotgun (WGS) entry which is preliminary data.</text>
</comment>
<keyword evidence="6 11" id="KW-0812">Transmembrane</keyword>
<dbReference type="CDD" id="cd06225">
    <property type="entry name" value="HAMP"/>
    <property type="match status" value="1"/>
</dbReference>
<reference evidence="14 15" key="1">
    <citation type="submission" date="2018-06" db="EMBL/GenBank/DDBJ databases">
        <title>Sphaerisporangium craniellae sp. nov., isolated from a marine sponge in the South China Sea.</title>
        <authorList>
            <person name="Li L."/>
        </authorList>
    </citation>
    <scope>NUCLEOTIDE SEQUENCE [LARGE SCALE GENOMIC DNA]</scope>
    <source>
        <strain evidence="14 15">CCTCC AA 208026</strain>
    </source>
</reference>
<evidence type="ECO:0000256" key="3">
    <source>
        <dbReference type="ARBA" id="ARBA00012438"/>
    </source>
</evidence>
<dbReference type="InterPro" id="IPR036890">
    <property type="entry name" value="HATPase_C_sf"/>
</dbReference>
<dbReference type="OrthoDB" id="9786919at2"/>
<protein>
    <recommendedName>
        <fullName evidence="3">histidine kinase</fullName>
        <ecNumber evidence="3">2.7.13.3</ecNumber>
    </recommendedName>
</protein>
<dbReference type="Gene3D" id="6.10.340.10">
    <property type="match status" value="1"/>
</dbReference>
<feature type="domain" description="Histidine kinase" evidence="12">
    <location>
        <begin position="250"/>
        <end position="459"/>
    </location>
</feature>
<dbReference type="SMART" id="SM00387">
    <property type="entry name" value="HATPase_c"/>
    <property type="match status" value="1"/>
</dbReference>
<evidence type="ECO:0000256" key="7">
    <source>
        <dbReference type="ARBA" id="ARBA00022777"/>
    </source>
</evidence>
<dbReference type="Pfam" id="PF02518">
    <property type="entry name" value="HATPase_c"/>
    <property type="match status" value="1"/>
</dbReference>
<gene>
    <name evidence="14" type="ORF">DQ384_11885</name>
</gene>
<comment type="subcellular location">
    <subcellularLocation>
        <location evidence="2">Cell membrane</location>
    </subcellularLocation>
</comment>
<accession>A0A367FNZ1</accession>
<organism evidence="14 15">
    <name type="scientific">Sphaerisporangium album</name>
    <dbReference type="NCBI Taxonomy" id="509200"/>
    <lineage>
        <taxon>Bacteria</taxon>
        <taxon>Bacillati</taxon>
        <taxon>Actinomycetota</taxon>
        <taxon>Actinomycetes</taxon>
        <taxon>Streptosporangiales</taxon>
        <taxon>Streptosporangiaceae</taxon>
        <taxon>Sphaerisporangium</taxon>
    </lineage>
</organism>
<evidence type="ECO:0000256" key="1">
    <source>
        <dbReference type="ARBA" id="ARBA00000085"/>
    </source>
</evidence>
<evidence type="ECO:0000256" key="11">
    <source>
        <dbReference type="SAM" id="Phobius"/>
    </source>
</evidence>
<dbReference type="AlphaFoldDB" id="A0A367FNZ1"/>
<sequence length="461" mass="49146">MPPEPGPRARSRRRRSLRTRVTISASLITAAAITGGVVLLYLLQMHAVRQTVDGQLRTYAAQIAQASPTGNWPRPLPRSSLDPAAEAQVIAADGTVLTSTRGLAGVPATFALPAGSTRPVRLKGADGVIPDDVGVFALREIVNGQPVTIVAGTPTGLLRSINTEFTYRLIAGFPITLALAAAAVWTLVGRALAPVEQIRRAVTDITSADLSRRVPEPGTIDEIGHLAETMNEMLARLEDSALRQRRFVADASHELRSPLATLRTTLDVALAHPDRAPWPAVATRAAGQTARLERLIQDLLRLAKADEHPQVGHRQTLDAADLLRDVVGATPARGLTVDLHLADGVFLHGDRADLGRLVRNLLDNAVRYAASTVTVTLAATPGTARIHVLDDGPGVPAADRERVFDRFVRLDASRDRASGNSGLGLAIAREIASAHQGWVWAADPPKSGAHLIIELPRLTGH</sequence>
<keyword evidence="7" id="KW-0418">Kinase</keyword>
<dbReference type="GO" id="GO:0000155">
    <property type="term" value="F:phosphorelay sensor kinase activity"/>
    <property type="evidence" value="ECO:0007669"/>
    <property type="project" value="InterPro"/>
</dbReference>
<evidence type="ECO:0000256" key="10">
    <source>
        <dbReference type="ARBA" id="ARBA00023136"/>
    </source>
</evidence>
<dbReference type="RefSeq" id="WP_114028778.1">
    <property type="nucleotide sequence ID" value="NZ_QOIL01000005.1"/>
</dbReference>
<proteinExistence type="predicted"/>
<feature type="transmembrane region" description="Helical" evidence="11">
    <location>
        <begin position="21"/>
        <end position="43"/>
    </location>
</feature>
<keyword evidence="10 11" id="KW-0472">Membrane</keyword>
<evidence type="ECO:0000256" key="8">
    <source>
        <dbReference type="ARBA" id="ARBA00022989"/>
    </source>
</evidence>
<keyword evidence="15" id="KW-1185">Reference proteome</keyword>
<dbReference type="SUPFAM" id="SSF55874">
    <property type="entry name" value="ATPase domain of HSP90 chaperone/DNA topoisomerase II/histidine kinase"/>
    <property type="match status" value="1"/>
</dbReference>
<keyword evidence="4" id="KW-0597">Phosphoprotein</keyword>
<dbReference type="InterPro" id="IPR050428">
    <property type="entry name" value="TCS_sensor_his_kinase"/>
</dbReference>
<dbReference type="InterPro" id="IPR003661">
    <property type="entry name" value="HisK_dim/P_dom"/>
</dbReference>
<dbReference type="PRINTS" id="PR00344">
    <property type="entry name" value="BCTRLSENSOR"/>
</dbReference>
<evidence type="ECO:0000256" key="5">
    <source>
        <dbReference type="ARBA" id="ARBA00022679"/>
    </source>
</evidence>
<dbReference type="SMART" id="SM00388">
    <property type="entry name" value="HisKA"/>
    <property type="match status" value="1"/>
</dbReference>
<dbReference type="Gene3D" id="1.10.287.130">
    <property type="match status" value="1"/>
</dbReference>
<dbReference type="PROSITE" id="PS50885">
    <property type="entry name" value="HAMP"/>
    <property type="match status" value="1"/>
</dbReference>
<evidence type="ECO:0000256" key="6">
    <source>
        <dbReference type="ARBA" id="ARBA00022692"/>
    </source>
</evidence>
<dbReference type="Pfam" id="PF00672">
    <property type="entry name" value="HAMP"/>
    <property type="match status" value="1"/>
</dbReference>
<feature type="domain" description="HAMP" evidence="13">
    <location>
        <begin position="189"/>
        <end position="242"/>
    </location>
</feature>
<evidence type="ECO:0000256" key="2">
    <source>
        <dbReference type="ARBA" id="ARBA00004236"/>
    </source>
</evidence>
<dbReference type="SUPFAM" id="SSF158472">
    <property type="entry name" value="HAMP domain-like"/>
    <property type="match status" value="1"/>
</dbReference>
<dbReference type="PANTHER" id="PTHR45436:SF5">
    <property type="entry name" value="SENSOR HISTIDINE KINASE TRCS"/>
    <property type="match status" value="1"/>
</dbReference>
<name>A0A367FNZ1_9ACTN</name>
<evidence type="ECO:0000256" key="4">
    <source>
        <dbReference type="ARBA" id="ARBA00022553"/>
    </source>
</evidence>
<evidence type="ECO:0000313" key="15">
    <source>
        <dbReference type="Proteomes" id="UP000253094"/>
    </source>
</evidence>
<dbReference type="EC" id="2.7.13.3" evidence="3"/>
<dbReference type="Pfam" id="PF00512">
    <property type="entry name" value="HisKA"/>
    <property type="match status" value="1"/>
</dbReference>
<keyword evidence="9" id="KW-0902">Two-component regulatory system</keyword>
<dbReference type="InterPro" id="IPR003594">
    <property type="entry name" value="HATPase_dom"/>
</dbReference>
<dbReference type="InterPro" id="IPR036097">
    <property type="entry name" value="HisK_dim/P_sf"/>
</dbReference>
<dbReference type="Gene3D" id="3.30.565.10">
    <property type="entry name" value="Histidine kinase-like ATPase, C-terminal domain"/>
    <property type="match status" value="1"/>
</dbReference>
<keyword evidence="8 11" id="KW-1133">Transmembrane helix</keyword>
<dbReference type="GO" id="GO:0005886">
    <property type="term" value="C:plasma membrane"/>
    <property type="evidence" value="ECO:0007669"/>
    <property type="project" value="UniProtKB-SubCell"/>
</dbReference>
<comment type="catalytic activity">
    <reaction evidence="1">
        <text>ATP + protein L-histidine = ADP + protein N-phospho-L-histidine.</text>
        <dbReference type="EC" id="2.7.13.3"/>
    </reaction>
</comment>
<evidence type="ECO:0000259" key="13">
    <source>
        <dbReference type="PROSITE" id="PS50885"/>
    </source>
</evidence>
<dbReference type="CDD" id="cd00082">
    <property type="entry name" value="HisKA"/>
    <property type="match status" value="1"/>
</dbReference>
<evidence type="ECO:0000256" key="9">
    <source>
        <dbReference type="ARBA" id="ARBA00023012"/>
    </source>
</evidence>
<dbReference type="EMBL" id="QOIL01000005">
    <property type="protein sequence ID" value="RCG31400.1"/>
    <property type="molecule type" value="Genomic_DNA"/>
</dbReference>
<dbReference type="Proteomes" id="UP000253094">
    <property type="component" value="Unassembled WGS sequence"/>
</dbReference>
<dbReference type="InterPro" id="IPR005467">
    <property type="entry name" value="His_kinase_dom"/>
</dbReference>
<dbReference type="PANTHER" id="PTHR45436">
    <property type="entry name" value="SENSOR HISTIDINE KINASE YKOH"/>
    <property type="match status" value="1"/>
</dbReference>
<dbReference type="PROSITE" id="PS50109">
    <property type="entry name" value="HIS_KIN"/>
    <property type="match status" value="1"/>
</dbReference>
<dbReference type="InterPro" id="IPR003660">
    <property type="entry name" value="HAMP_dom"/>
</dbReference>
<dbReference type="SMART" id="SM00304">
    <property type="entry name" value="HAMP"/>
    <property type="match status" value="1"/>
</dbReference>
<dbReference type="InterPro" id="IPR004358">
    <property type="entry name" value="Sig_transdc_His_kin-like_C"/>
</dbReference>
<evidence type="ECO:0000313" key="14">
    <source>
        <dbReference type="EMBL" id="RCG31400.1"/>
    </source>
</evidence>
<keyword evidence="5" id="KW-0808">Transferase</keyword>
<dbReference type="SUPFAM" id="SSF47384">
    <property type="entry name" value="Homodimeric domain of signal transducing histidine kinase"/>
    <property type="match status" value="1"/>
</dbReference>